<dbReference type="InterPro" id="IPR029035">
    <property type="entry name" value="DHS-like_NAD/FAD-binding_dom"/>
</dbReference>
<dbReference type="PANTHER" id="PTHR18968">
    <property type="entry name" value="THIAMINE PYROPHOSPHATE ENZYMES"/>
    <property type="match status" value="1"/>
</dbReference>
<evidence type="ECO:0000256" key="1">
    <source>
        <dbReference type="ARBA" id="ARBA00001964"/>
    </source>
</evidence>
<dbReference type="InterPro" id="IPR000399">
    <property type="entry name" value="TPP-bd_CS"/>
</dbReference>
<dbReference type="SUPFAM" id="SSF52518">
    <property type="entry name" value="Thiamin diphosphate-binding fold (THDP-binding)"/>
    <property type="match status" value="2"/>
</dbReference>
<dbReference type="PROSITE" id="PS00187">
    <property type="entry name" value="TPP_ENZYMES"/>
    <property type="match status" value="1"/>
</dbReference>
<dbReference type="InterPro" id="IPR011766">
    <property type="entry name" value="TPP_enzyme_TPP-bd"/>
</dbReference>
<protein>
    <submittedName>
        <fullName evidence="8">Thiamine pyrophosphate-binding protein</fullName>
    </submittedName>
</protein>
<keyword evidence="9" id="KW-1185">Reference proteome</keyword>
<evidence type="ECO:0000313" key="9">
    <source>
        <dbReference type="Proteomes" id="UP001196870"/>
    </source>
</evidence>
<feature type="domain" description="Thiamine pyrophosphate enzyme N-terminal TPP-binding" evidence="7">
    <location>
        <begin position="5"/>
        <end position="120"/>
    </location>
</feature>
<feature type="domain" description="Thiamine pyrophosphate enzyme TPP-binding" evidence="6">
    <location>
        <begin position="377"/>
        <end position="524"/>
    </location>
</feature>
<dbReference type="Pfam" id="PF00205">
    <property type="entry name" value="TPP_enzyme_M"/>
    <property type="match status" value="1"/>
</dbReference>
<evidence type="ECO:0000256" key="2">
    <source>
        <dbReference type="ARBA" id="ARBA00007812"/>
    </source>
</evidence>
<evidence type="ECO:0000313" key="8">
    <source>
        <dbReference type="EMBL" id="MBR0668019.1"/>
    </source>
</evidence>
<dbReference type="InterPro" id="IPR012000">
    <property type="entry name" value="Thiamin_PyroP_enz_cen_dom"/>
</dbReference>
<feature type="domain" description="Thiamine pyrophosphate enzyme central" evidence="5">
    <location>
        <begin position="193"/>
        <end position="276"/>
    </location>
</feature>
<proteinExistence type="inferred from homology"/>
<comment type="similarity">
    <text evidence="2 4">Belongs to the TPP enzyme family.</text>
</comment>
<evidence type="ECO:0000259" key="7">
    <source>
        <dbReference type="Pfam" id="PF02776"/>
    </source>
</evidence>
<sequence>MSRTRTVAEVLAERLAAHGVRRFFGVPGGDCSLDLIEAAAGFGIDFVVTRTETAAAIMASVTAELTGAPGVLMTTRGPGLANAVNGIAYASLDRAPLLVLADGHEPDAGHASHQRFDQAALMRPLVKAESALEGPDPAAEIDRLIAIAAEPPQGPVYIELIGGRIRAPAPPGSDVARGASPTRAAPPPAIDVAAAEAVLRASRRPVIIAGLQAAEAGAAAALRDLARAWACPVLATYKAKGAFPDADPLAVGPFISGAAEDPLLRSADAILLFGGDPIEFLPQPWRYPVPVVLLSTHAFARPFLAPAATLVGDLALSAAVLAGAVAPGGWRAGEIAAAREAMRAAARSGGPTRGIAPHRIVEEAAAAAPEGTRIAVDAGAHMLPVMALWQAARPRDVLISRGLATMGGALPSAIASALAEPDRPVIAFTGDGGLMMCVAELGTAVQAGCRKLVVVVFNDAAMSMIEVKQRRRQLPPRGMDYAPADFAAVARGFGCAGIRVEAPDQLAAAMRDAFQAERPVVVDVAVDREAYHAVLRALRG</sequence>
<dbReference type="InterPro" id="IPR029061">
    <property type="entry name" value="THDP-binding"/>
</dbReference>
<evidence type="ECO:0000256" key="4">
    <source>
        <dbReference type="RuleBase" id="RU362132"/>
    </source>
</evidence>
<dbReference type="PANTHER" id="PTHR18968:SF13">
    <property type="entry name" value="ACETOLACTATE SYNTHASE CATALYTIC SUBUNIT, MITOCHONDRIAL"/>
    <property type="match status" value="1"/>
</dbReference>
<dbReference type="Gene3D" id="3.40.50.970">
    <property type="match status" value="2"/>
</dbReference>
<dbReference type="Pfam" id="PF02775">
    <property type="entry name" value="TPP_enzyme_C"/>
    <property type="match status" value="1"/>
</dbReference>
<dbReference type="InterPro" id="IPR012001">
    <property type="entry name" value="Thiamin_PyroP_enz_TPP-bd_dom"/>
</dbReference>
<gene>
    <name evidence="8" type="ORF">GXW71_26935</name>
</gene>
<comment type="caution">
    <text evidence="8">The sequence shown here is derived from an EMBL/GenBank/DDBJ whole genome shotgun (WGS) entry which is preliminary data.</text>
</comment>
<name>A0ABS5F656_9PROT</name>
<keyword evidence="3 4" id="KW-0786">Thiamine pyrophosphate</keyword>
<dbReference type="EMBL" id="JAAGBB010000046">
    <property type="protein sequence ID" value="MBR0668019.1"/>
    <property type="molecule type" value="Genomic_DNA"/>
</dbReference>
<dbReference type="InterPro" id="IPR045229">
    <property type="entry name" value="TPP_enz"/>
</dbReference>
<comment type="cofactor">
    <cofactor evidence="1">
        <name>thiamine diphosphate</name>
        <dbReference type="ChEBI" id="CHEBI:58937"/>
    </cofactor>
</comment>
<dbReference type="Proteomes" id="UP001196870">
    <property type="component" value="Unassembled WGS sequence"/>
</dbReference>
<dbReference type="Gene3D" id="3.40.50.1220">
    <property type="entry name" value="TPP-binding domain"/>
    <property type="match status" value="1"/>
</dbReference>
<evidence type="ECO:0000259" key="5">
    <source>
        <dbReference type="Pfam" id="PF00205"/>
    </source>
</evidence>
<evidence type="ECO:0000259" key="6">
    <source>
        <dbReference type="Pfam" id="PF02775"/>
    </source>
</evidence>
<accession>A0ABS5F656</accession>
<dbReference type="RefSeq" id="WP_211855794.1">
    <property type="nucleotide sequence ID" value="NZ_JAAGBB010000046.1"/>
</dbReference>
<organism evidence="8 9">
    <name type="scientific">Plastoroseomonas hellenica</name>
    <dbReference type="NCBI Taxonomy" id="2687306"/>
    <lineage>
        <taxon>Bacteria</taxon>
        <taxon>Pseudomonadati</taxon>
        <taxon>Pseudomonadota</taxon>
        <taxon>Alphaproteobacteria</taxon>
        <taxon>Acetobacterales</taxon>
        <taxon>Acetobacteraceae</taxon>
        <taxon>Plastoroseomonas</taxon>
    </lineage>
</organism>
<dbReference type="SUPFAM" id="SSF52467">
    <property type="entry name" value="DHS-like NAD/FAD-binding domain"/>
    <property type="match status" value="1"/>
</dbReference>
<reference evidence="9" key="1">
    <citation type="journal article" date="2021" name="Syst. Appl. Microbiol.">
        <title>Roseomonas hellenica sp. nov., isolated from roots of wild-growing Alkanna tinctoria.</title>
        <authorList>
            <person name="Rat A."/>
            <person name="Naranjo H.D."/>
            <person name="Lebbe L."/>
            <person name="Cnockaert M."/>
            <person name="Krigas N."/>
            <person name="Grigoriadou K."/>
            <person name="Maloupa E."/>
            <person name="Willems A."/>
        </authorList>
    </citation>
    <scope>NUCLEOTIDE SEQUENCE [LARGE SCALE GENOMIC DNA]</scope>
    <source>
        <strain evidence="9">LMG 31523</strain>
    </source>
</reference>
<dbReference type="Pfam" id="PF02776">
    <property type="entry name" value="TPP_enzyme_N"/>
    <property type="match status" value="1"/>
</dbReference>
<evidence type="ECO:0000256" key="3">
    <source>
        <dbReference type="ARBA" id="ARBA00023052"/>
    </source>
</evidence>
<dbReference type="CDD" id="cd07035">
    <property type="entry name" value="TPP_PYR_POX_like"/>
    <property type="match status" value="1"/>
</dbReference>